<dbReference type="AlphaFoldDB" id="A0A6J5X5J4"/>
<dbReference type="EMBL" id="CAEKDK010000004">
    <property type="protein sequence ID" value="CAB4276815.1"/>
    <property type="molecule type" value="Genomic_DNA"/>
</dbReference>
<accession>A0A6J5X5J4</accession>
<organism evidence="2 4">
    <name type="scientific">Prunus armeniaca</name>
    <name type="common">Apricot</name>
    <name type="synonym">Armeniaca vulgaris</name>
    <dbReference type="NCBI Taxonomy" id="36596"/>
    <lineage>
        <taxon>Eukaryota</taxon>
        <taxon>Viridiplantae</taxon>
        <taxon>Streptophyta</taxon>
        <taxon>Embryophyta</taxon>
        <taxon>Tracheophyta</taxon>
        <taxon>Spermatophyta</taxon>
        <taxon>Magnoliopsida</taxon>
        <taxon>eudicotyledons</taxon>
        <taxon>Gunneridae</taxon>
        <taxon>Pentapetalae</taxon>
        <taxon>rosids</taxon>
        <taxon>fabids</taxon>
        <taxon>Rosales</taxon>
        <taxon>Rosaceae</taxon>
        <taxon>Amygdaloideae</taxon>
        <taxon>Amygdaleae</taxon>
        <taxon>Prunus</taxon>
    </lineage>
</organism>
<dbReference type="Proteomes" id="UP000507245">
    <property type="component" value="Unassembled WGS sequence"/>
</dbReference>
<reference evidence="2 3" key="2">
    <citation type="submission" date="2020-05" db="EMBL/GenBank/DDBJ databases">
        <authorList>
            <person name="Campoy J."/>
            <person name="Schneeberger K."/>
            <person name="Spophaly S."/>
        </authorList>
    </citation>
    <scope>NUCLEOTIDE SEQUENCE [LARGE SCALE GENOMIC DNA]</scope>
    <source>
        <strain evidence="2">PruArmRojPasFocal</strain>
    </source>
</reference>
<protein>
    <submittedName>
        <fullName evidence="2">Uncharacterized protein</fullName>
    </submittedName>
</protein>
<evidence type="ECO:0000313" key="4">
    <source>
        <dbReference type="Proteomes" id="UP000507245"/>
    </source>
</evidence>
<sequence>MKILLSQPCRKARFVLECSKVSPTFWPLPKFLGPSPCAQDFRVCPPKATDAGLEDKDGLSPLVDNYTQTNGFAIGDEGSRHPCRTARP</sequence>
<keyword evidence="4" id="KW-1185">Reference proteome</keyword>
<proteinExistence type="predicted"/>
<evidence type="ECO:0000313" key="2">
    <source>
        <dbReference type="EMBL" id="CAB4307212.1"/>
    </source>
</evidence>
<evidence type="ECO:0000313" key="3">
    <source>
        <dbReference type="Proteomes" id="UP000507222"/>
    </source>
</evidence>
<dbReference type="EMBL" id="CAEKKB010000004">
    <property type="protein sequence ID" value="CAB4307212.1"/>
    <property type="molecule type" value="Genomic_DNA"/>
</dbReference>
<name>A0A6J5X5J4_PRUAR</name>
<dbReference type="Proteomes" id="UP000507222">
    <property type="component" value="Unassembled WGS sequence"/>
</dbReference>
<gene>
    <name evidence="1" type="ORF">CURHAP_LOCUS26106</name>
    <name evidence="2" type="ORF">ORAREDHAP_LOCUS25763</name>
</gene>
<evidence type="ECO:0000313" key="1">
    <source>
        <dbReference type="EMBL" id="CAB4276815.1"/>
    </source>
</evidence>
<reference evidence="4" key="1">
    <citation type="journal article" date="2020" name="Genome Biol.">
        <title>Gamete binning: chromosome-level and haplotype-resolved genome assembly enabled by high-throughput single-cell sequencing of gamete genomes.</title>
        <authorList>
            <person name="Campoy J.A."/>
            <person name="Sun H."/>
            <person name="Goel M."/>
            <person name="Jiao W.-B."/>
            <person name="Folz-Donahue K."/>
            <person name="Wang N."/>
            <person name="Rubio M."/>
            <person name="Liu C."/>
            <person name="Kukat C."/>
            <person name="Ruiz D."/>
            <person name="Huettel B."/>
            <person name="Schneeberger K."/>
        </authorList>
    </citation>
    <scope>NUCLEOTIDE SEQUENCE [LARGE SCALE GENOMIC DNA]</scope>
    <source>
        <strain evidence="4">cv. Rojo Pasion</strain>
    </source>
</reference>